<organism evidence="1">
    <name type="scientific">marine sediment metagenome</name>
    <dbReference type="NCBI Taxonomy" id="412755"/>
    <lineage>
        <taxon>unclassified sequences</taxon>
        <taxon>metagenomes</taxon>
        <taxon>ecological metagenomes</taxon>
    </lineage>
</organism>
<proteinExistence type="predicted"/>
<accession>X1CWX1</accession>
<protein>
    <submittedName>
        <fullName evidence="1">Uncharacterized protein</fullName>
    </submittedName>
</protein>
<name>X1CWX1_9ZZZZ</name>
<gene>
    <name evidence="1" type="ORF">S01H4_61688</name>
</gene>
<feature type="non-terminal residue" evidence="1">
    <location>
        <position position="1"/>
    </location>
</feature>
<reference evidence="1" key="1">
    <citation type="journal article" date="2014" name="Front. Microbiol.">
        <title>High frequency of phylogenetically diverse reductive dehalogenase-homologous genes in deep subseafloor sedimentary metagenomes.</title>
        <authorList>
            <person name="Kawai M."/>
            <person name="Futagami T."/>
            <person name="Toyoda A."/>
            <person name="Takaki Y."/>
            <person name="Nishi S."/>
            <person name="Hori S."/>
            <person name="Arai W."/>
            <person name="Tsubouchi T."/>
            <person name="Morono Y."/>
            <person name="Uchiyama I."/>
            <person name="Ito T."/>
            <person name="Fujiyama A."/>
            <person name="Inagaki F."/>
            <person name="Takami H."/>
        </authorList>
    </citation>
    <scope>NUCLEOTIDE SEQUENCE</scope>
    <source>
        <strain evidence="1">Expedition CK06-06</strain>
    </source>
</reference>
<sequence>GDIFKGFYKHSIYNENQEHREIIDEKSLALRTLVEEFYEAISEVVQEKIVEENITTFIEEKDVLATLKHLSFGSTTLRKLRDWYLTKFPDNIFPKLVIKLIRYHLITIPNVGKSKTPPFNVYITEDIKEVIDLIDLKNSLLKRFRKRNHKDDSNELRELLEESFL</sequence>
<dbReference type="EMBL" id="BART01036636">
    <property type="protein sequence ID" value="GAH12966.1"/>
    <property type="molecule type" value="Genomic_DNA"/>
</dbReference>
<dbReference type="AlphaFoldDB" id="X1CWX1"/>
<comment type="caution">
    <text evidence="1">The sequence shown here is derived from an EMBL/GenBank/DDBJ whole genome shotgun (WGS) entry which is preliminary data.</text>
</comment>
<evidence type="ECO:0000313" key="1">
    <source>
        <dbReference type="EMBL" id="GAH12966.1"/>
    </source>
</evidence>